<evidence type="ECO:0000256" key="6">
    <source>
        <dbReference type="ARBA" id="ARBA00022723"/>
    </source>
</evidence>
<dbReference type="InterPro" id="IPR027256">
    <property type="entry name" value="P-typ_ATPase_IB"/>
</dbReference>
<dbReference type="PROSITE" id="PS00154">
    <property type="entry name" value="ATPASE_E1_E2"/>
    <property type="match status" value="1"/>
</dbReference>
<feature type="transmembrane region" description="Helical" evidence="14">
    <location>
        <begin position="397"/>
        <end position="417"/>
    </location>
</feature>
<feature type="compositionally biased region" description="Basic and acidic residues" evidence="15">
    <location>
        <begin position="13"/>
        <end position="32"/>
    </location>
</feature>
<dbReference type="FunFam" id="2.70.150.10:FF:000002">
    <property type="entry name" value="Copper-transporting ATPase 1, putative"/>
    <property type="match status" value="1"/>
</dbReference>
<dbReference type="SUPFAM" id="SSF81665">
    <property type="entry name" value="Calcium ATPase, transmembrane domain M"/>
    <property type="match status" value="1"/>
</dbReference>
<comment type="similarity">
    <text evidence="2 14">Belongs to the cation transport ATPase (P-type) (TC 3.A.3) family. Type IB subfamily.</text>
</comment>
<keyword evidence="11 14" id="KW-0472">Membrane</keyword>
<dbReference type="Gene3D" id="3.40.1110.10">
    <property type="entry name" value="Calcium-transporting ATPase, cytoplasmic domain N"/>
    <property type="match status" value="1"/>
</dbReference>
<protein>
    <recommendedName>
        <fullName evidence="12">P-type Zn(2+) transporter</fullName>
        <ecNumber evidence="12">7.2.2.12</ecNumber>
    </recommendedName>
</protein>
<keyword evidence="6 14" id="KW-0479">Metal-binding</keyword>
<proteinExistence type="inferred from homology"/>
<dbReference type="EMBL" id="AIMB01000007">
    <property type="protein sequence ID" value="EJF90405.1"/>
    <property type="molecule type" value="Genomic_DNA"/>
</dbReference>
<evidence type="ECO:0000256" key="10">
    <source>
        <dbReference type="ARBA" id="ARBA00022989"/>
    </source>
</evidence>
<evidence type="ECO:0000259" key="16">
    <source>
        <dbReference type="PROSITE" id="PS50846"/>
    </source>
</evidence>
<gene>
    <name evidence="17" type="ORF">ME5_00806</name>
</gene>
<dbReference type="GO" id="GO:0015086">
    <property type="term" value="F:cadmium ion transmembrane transporter activity"/>
    <property type="evidence" value="ECO:0007669"/>
    <property type="project" value="TreeGrafter"/>
</dbReference>
<dbReference type="GO" id="GO:0046872">
    <property type="term" value="F:metal ion binding"/>
    <property type="evidence" value="ECO:0007669"/>
    <property type="project" value="UniProtKB-KW"/>
</dbReference>
<dbReference type="SUPFAM" id="SSF55008">
    <property type="entry name" value="HMA, heavy metal-associated domain"/>
    <property type="match status" value="1"/>
</dbReference>
<feature type="transmembrane region" description="Helical" evidence="14">
    <location>
        <begin position="167"/>
        <end position="185"/>
    </location>
</feature>
<evidence type="ECO:0000256" key="14">
    <source>
        <dbReference type="RuleBase" id="RU362081"/>
    </source>
</evidence>
<dbReference type="InterPro" id="IPR044492">
    <property type="entry name" value="P_typ_ATPase_HD_dom"/>
</dbReference>
<dbReference type="NCBIfam" id="TIGR01525">
    <property type="entry name" value="ATPase-IB_hvy"/>
    <property type="match status" value="1"/>
</dbReference>
<dbReference type="InterPro" id="IPR059000">
    <property type="entry name" value="ATPase_P-type_domA"/>
</dbReference>
<dbReference type="NCBIfam" id="TIGR01512">
    <property type="entry name" value="ATPase-IB2_Cd"/>
    <property type="match status" value="1"/>
</dbReference>
<dbReference type="InterPro" id="IPR023299">
    <property type="entry name" value="ATPase_P-typ_cyto_dom_N"/>
</dbReference>
<keyword evidence="3 14" id="KW-1003">Cell membrane</keyword>
<dbReference type="STRING" id="1094558.ME5_00806"/>
<evidence type="ECO:0000256" key="4">
    <source>
        <dbReference type="ARBA" id="ARBA00022553"/>
    </source>
</evidence>
<dbReference type="Gene3D" id="3.30.70.100">
    <property type="match status" value="1"/>
</dbReference>
<evidence type="ECO:0000256" key="1">
    <source>
        <dbReference type="ARBA" id="ARBA00004651"/>
    </source>
</evidence>
<dbReference type="InterPro" id="IPR051014">
    <property type="entry name" value="Cation_Transport_ATPase_IB"/>
</dbReference>
<organism evidence="17 18">
    <name type="scientific">Bartonella tamiae Th239</name>
    <dbReference type="NCBI Taxonomy" id="1094558"/>
    <lineage>
        <taxon>Bacteria</taxon>
        <taxon>Pseudomonadati</taxon>
        <taxon>Pseudomonadota</taxon>
        <taxon>Alphaproteobacteria</taxon>
        <taxon>Hyphomicrobiales</taxon>
        <taxon>Bartonellaceae</taxon>
        <taxon>Bartonella</taxon>
    </lineage>
</organism>
<reference evidence="17 18" key="1">
    <citation type="submission" date="2012-03" db="EMBL/GenBank/DDBJ databases">
        <title>The Genome Sequence of Bartonella tamiae Th239.</title>
        <authorList>
            <consortium name="The Broad Institute Genome Sequencing Platform"/>
            <consortium name="The Broad Institute Genome Sequencing Center for Infectious Disease"/>
            <person name="Feldgarden M."/>
            <person name="Kirby J."/>
            <person name="Kosoy M."/>
            <person name="Birtles R."/>
            <person name="Probert W.S."/>
            <person name="Chiaraviglio L."/>
            <person name="Young S.K."/>
            <person name="Zeng Q."/>
            <person name="Gargeya S."/>
            <person name="Fitzgerald M."/>
            <person name="Haas B."/>
            <person name="Abouelleil A."/>
            <person name="Alvarado L."/>
            <person name="Arachchi H.M."/>
            <person name="Berlin A."/>
            <person name="Chapman S.B."/>
            <person name="Gearin G."/>
            <person name="Goldberg J."/>
            <person name="Griggs A."/>
            <person name="Gujja S."/>
            <person name="Hansen M."/>
            <person name="Heiman D."/>
            <person name="Howarth C."/>
            <person name="Larimer J."/>
            <person name="Lui A."/>
            <person name="MacDonald P.J.P."/>
            <person name="McCowen C."/>
            <person name="Montmayeur A."/>
            <person name="Murphy C."/>
            <person name="Neiman D."/>
            <person name="Pearson M."/>
            <person name="Priest M."/>
            <person name="Roberts A."/>
            <person name="Saif S."/>
            <person name="Shea T."/>
            <person name="Sisk P."/>
            <person name="Stolte C."/>
            <person name="Sykes S."/>
            <person name="Wortman J."/>
            <person name="Nusbaum C."/>
            <person name="Birren B."/>
        </authorList>
    </citation>
    <scope>NUCLEOTIDE SEQUENCE [LARGE SCALE GENOMIC DNA]</scope>
    <source>
        <strain evidence="17 18">Th239</strain>
    </source>
</reference>
<keyword evidence="4" id="KW-0597">Phosphoprotein</keyword>
<dbReference type="Gene3D" id="2.70.150.10">
    <property type="entry name" value="Calcium-transporting ATPase, cytoplasmic transduction domain A"/>
    <property type="match status" value="1"/>
</dbReference>
<dbReference type="GO" id="GO:0005886">
    <property type="term" value="C:plasma membrane"/>
    <property type="evidence" value="ECO:0007669"/>
    <property type="project" value="UniProtKB-SubCell"/>
</dbReference>
<dbReference type="InterPro" id="IPR036163">
    <property type="entry name" value="HMA_dom_sf"/>
</dbReference>
<dbReference type="SFLD" id="SFLDF00027">
    <property type="entry name" value="p-type_atpase"/>
    <property type="match status" value="1"/>
</dbReference>
<dbReference type="CDD" id="cd07546">
    <property type="entry name" value="P-type_ATPase_Pb_Zn_Cd2-like"/>
    <property type="match status" value="1"/>
</dbReference>
<evidence type="ECO:0000256" key="3">
    <source>
        <dbReference type="ARBA" id="ARBA00022475"/>
    </source>
</evidence>
<keyword evidence="18" id="KW-1185">Reference proteome</keyword>
<evidence type="ECO:0000313" key="17">
    <source>
        <dbReference type="EMBL" id="EJF90405.1"/>
    </source>
</evidence>
<dbReference type="PRINTS" id="PR00941">
    <property type="entry name" value="CDATPASE"/>
</dbReference>
<dbReference type="PROSITE" id="PS50846">
    <property type="entry name" value="HMA_2"/>
    <property type="match status" value="1"/>
</dbReference>
<comment type="caution">
    <text evidence="17">The sequence shown here is derived from an EMBL/GenBank/DDBJ whole genome shotgun (WGS) entry which is preliminary data.</text>
</comment>
<evidence type="ECO:0000313" key="18">
    <source>
        <dbReference type="Proteomes" id="UP000008952"/>
    </source>
</evidence>
<keyword evidence="10 14" id="KW-1133">Transmembrane helix</keyword>
<feature type="domain" description="HMA" evidence="16">
    <location>
        <begin position="53"/>
        <end position="119"/>
    </location>
</feature>
<feature type="transmembrane region" description="Helical" evidence="14">
    <location>
        <begin position="701"/>
        <end position="718"/>
    </location>
</feature>
<feature type="region of interest" description="Disordered" evidence="15">
    <location>
        <begin position="9"/>
        <end position="36"/>
    </location>
</feature>
<dbReference type="Gene3D" id="3.40.50.1000">
    <property type="entry name" value="HAD superfamily/HAD-like"/>
    <property type="match status" value="1"/>
</dbReference>
<evidence type="ECO:0000256" key="5">
    <source>
        <dbReference type="ARBA" id="ARBA00022692"/>
    </source>
</evidence>
<dbReference type="EC" id="7.2.2.12" evidence="12"/>
<evidence type="ECO:0000256" key="15">
    <source>
        <dbReference type="SAM" id="MobiDB-lite"/>
    </source>
</evidence>
<comment type="subcellular location">
    <subcellularLocation>
        <location evidence="1">Cell membrane</location>
        <topology evidence="1">Multi-pass membrane protein</topology>
    </subcellularLocation>
</comment>
<dbReference type="PRINTS" id="PR00119">
    <property type="entry name" value="CATATPASE"/>
</dbReference>
<dbReference type="InterPro" id="IPR008250">
    <property type="entry name" value="ATPase_P-typ_transduc_dom_A_sf"/>
</dbReference>
<dbReference type="RefSeq" id="WP_008038655.1">
    <property type="nucleotide sequence ID" value="NZ_JH725147.1"/>
</dbReference>
<dbReference type="InterPro" id="IPR018303">
    <property type="entry name" value="ATPase_P-typ_P_site"/>
</dbReference>
<dbReference type="GO" id="GO:0016887">
    <property type="term" value="F:ATP hydrolysis activity"/>
    <property type="evidence" value="ECO:0007669"/>
    <property type="project" value="InterPro"/>
</dbReference>
<dbReference type="PATRIC" id="fig|1094558.3.peg.883"/>
<evidence type="ECO:0000256" key="9">
    <source>
        <dbReference type="ARBA" id="ARBA00022967"/>
    </source>
</evidence>
<dbReference type="SFLD" id="SFLDG00002">
    <property type="entry name" value="C1.7:_P-type_atpase_like"/>
    <property type="match status" value="1"/>
</dbReference>
<dbReference type="Pfam" id="PF00403">
    <property type="entry name" value="HMA"/>
    <property type="match status" value="1"/>
</dbReference>
<dbReference type="SFLD" id="SFLDS00003">
    <property type="entry name" value="Haloacid_Dehalogenase"/>
    <property type="match status" value="1"/>
</dbReference>
<dbReference type="OrthoDB" id="8428253at2"/>
<dbReference type="PROSITE" id="PS01047">
    <property type="entry name" value="HMA_1"/>
    <property type="match status" value="1"/>
</dbReference>
<keyword evidence="5 14" id="KW-0812">Transmembrane</keyword>
<comment type="catalytic activity">
    <reaction evidence="13">
        <text>Zn(2+)(in) + ATP + H2O = Zn(2+)(out) + ADP + phosphate + H(+)</text>
        <dbReference type="Rhea" id="RHEA:20621"/>
        <dbReference type="ChEBI" id="CHEBI:15377"/>
        <dbReference type="ChEBI" id="CHEBI:15378"/>
        <dbReference type="ChEBI" id="CHEBI:29105"/>
        <dbReference type="ChEBI" id="CHEBI:30616"/>
        <dbReference type="ChEBI" id="CHEBI:43474"/>
        <dbReference type="ChEBI" id="CHEBI:456216"/>
        <dbReference type="EC" id="7.2.2.12"/>
    </reaction>
</comment>
<dbReference type="SUPFAM" id="SSF56784">
    <property type="entry name" value="HAD-like"/>
    <property type="match status" value="1"/>
</dbReference>
<dbReference type="InterPro" id="IPR017969">
    <property type="entry name" value="Heavy-metal-associated_CS"/>
</dbReference>
<dbReference type="SUPFAM" id="SSF81653">
    <property type="entry name" value="Calcium ATPase, transduction domain A"/>
    <property type="match status" value="1"/>
</dbReference>
<feature type="transmembrane region" description="Helical" evidence="14">
    <location>
        <begin position="366"/>
        <end position="385"/>
    </location>
</feature>
<evidence type="ECO:0000256" key="2">
    <source>
        <dbReference type="ARBA" id="ARBA00006024"/>
    </source>
</evidence>
<dbReference type="GO" id="GO:0005524">
    <property type="term" value="F:ATP binding"/>
    <property type="evidence" value="ECO:0007669"/>
    <property type="project" value="UniProtKB-UniRule"/>
</dbReference>
<dbReference type="GO" id="GO:0016463">
    <property type="term" value="F:P-type zinc transporter activity"/>
    <property type="evidence" value="ECO:0007669"/>
    <property type="project" value="UniProtKB-EC"/>
</dbReference>
<dbReference type="PROSITE" id="PS01229">
    <property type="entry name" value="COF_2"/>
    <property type="match status" value="1"/>
</dbReference>
<evidence type="ECO:0000256" key="7">
    <source>
        <dbReference type="ARBA" id="ARBA00022741"/>
    </source>
</evidence>
<evidence type="ECO:0000256" key="12">
    <source>
        <dbReference type="ARBA" id="ARBA00039097"/>
    </source>
</evidence>
<dbReference type="AlphaFoldDB" id="J1K098"/>
<dbReference type="PANTHER" id="PTHR48085:SF5">
    <property type="entry name" value="CADMIUM_ZINC-TRANSPORTING ATPASE HMA4-RELATED"/>
    <property type="match status" value="1"/>
</dbReference>
<sequence length="749" mass="81663">MIHVAKKIQNNTFDKEHIDDHHNSGHKHDNGYHCHHHHDNIVQDDEIINTDKNTRVWHIEGMDCAACAAKITSTVRRLKGVKDVHVSLARTRLTLNVDETLFDSHQIEKMVASLGYKLHKMDPQKNEGFVADKKWYQTGKGKNAILSGLFLIVAYISSFFFPTYSFWFFTLAAIISLIPITYHALTALWNKSPFTIETLMTIAAIGALFINAAQEAAVVVFLFCIGELLEGVATNRARMGIQALGALAPKKAWRENNGQLSEISANDLKIGDIILVRPGDRIAGDGIIIDGTSSVDESPVTGESIPIIKTINDTVFAGSINSDATLRIRVETKASDNTIARIIALVEEAQDAKAPTQRFIDSFSKIYMPIIVGMAILIGVIPPLVDGMWMQWTYRALTLLLIGCPCALVISVPAAIASSLSAGTRNGLLVKGGNVIETLAKINCITFDKTGTLTKGQPIVTDIVAKTMDENTLLRLSVALERESSHPLAIAITNEAKNRKIDPLTVSNVRAIAGKGIQATWKDQSIFIGAPRFCLEYGKIDEKLEYIIEQKELEGKTVIVILYKGNAIGIIALRDEPRDDAIEAINTLKKIGIESIMLTGDNQRTGSIIAEKLNMKVKAELMPEMKAVTVKDLSKDNIVAMVGDGINDAPALAAANVGIAMGSGTDVALETADAAILRNRVVDIALLIKLSRATMRNIRQNVTLALGLKFIFLLTTIFGMTGLWIAIMADTGATVLVTLNALRLLSFKK</sequence>
<keyword evidence="9" id="KW-1278">Translocase</keyword>
<dbReference type="InterPro" id="IPR006121">
    <property type="entry name" value="HMA_dom"/>
</dbReference>
<accession>J1K098</accession>
<dbReference type="CDD" id="cd00371">
    <property type="entry name" value="HMA"/>
    <property type="match status" value="1"/>
</dbReference>
<keyword evidence="8 14" id="KW-0067">ATP-binding</keyword>
<evidence type="ECO:0000256" key="11">
    <source>
        <dbReference type="ARBA" id="ARBA00023136"/>
    </source>
</evidence>
<dbReference type="InterPro" id="IPR036412">
    <property type="entry name" value="HAD-like_sf"/>
</dbReference>
<dbReference type="Pfam" id="PF00702">
    <property type="entry name" value="Hydrolase"/>
    <property type="match status" value="1"/>
</dbReference>
<dbReference type="PANTHER" id="PTHR48085">
    <property type="entry name" value="CADMIUM/ZINC-TRANSPORTING ATPASE HMA2-RELATED"/>
    <property type="match status" value="1"/>
</dbReference>
<dbReference type="InterPro" id="IPR023214">
    <property type="entry name" value="HAD_sf"/>
</dbReference>
<dbReference type="NCBIfam" id="TIGR01494">
    <property type="entry name" value="ATPase_P-type"/>
    <property type="match status" value="1"/>
</dbReference>
<dbReference type="HOGENOM" id="CLU_001771_6_4_5"/>
<evidence type="ECO:0000256" key="13">
    <source>
        <dbReference type="ARBA" id="ARBA00047308"/>
    </source>
</evidence>
<name>J1K098_9HYPH</name>
<dbReference type="Proteomes" id="UP000008952">
    <property type="component" value="Unassembled WGS sequence"/>
</dbReference>
<dbReference type="Pfam" id="PF00122">
    <property type="entry name" value="E1-E2_ATPase"/>
    <property type="match status" value="1"/>
</dbReference>
<dbReference type="eggNOG" id="COG2217">
    <property type="taxonomic scope" value="Bacteria"/>
</dbReference>
<feature type="transmembrane region" description="Helical" evidence="14">
    <location>
        <begin position="143"/>
        <end position="161"/>
    </location>
</feature>
<keyword evidence="7 14" id="KW-0547">Nucleotide-binding</keyword>
<dbReference type="InterPro" id="IPR023298">
    <property type="entry name" value="ATPase_P-typ_TM_dom_sf"/>
</dbReference>
<dbReference type="InterPro" id="IPR001757">
    <property type="entry name" value="P_typ_ATPase"/>
</dbReference>
<dbReference type="NCBIfam" id="TIGR01511">
    <property type="entry name" value="ATPase-IB1_Cu"/>
    <property type="match status" value="1"/>
</dbReference>
<evidence type="ECO:0000256" key="8">
    <source>
        <dbReference type="ARBA" id="ARBA00022840"/>
    </source>
</evidence>